<dbReference type="PANTHER" id="PTHR21392">
    <property type="entry name" value="TRNA-URIDINE AMINOCARBOXYPROPYLTRANSFERASE 2"/>
    <property type="match status" value="1"/>
</dbReference>
<dbReference type="InterPro" id="IPR039262">
    <property type="entry name" value="DTWD2/TAPT"/>
</dbReference>
<organism evidence="6 7">
    <name type="scientific">Clostridium frigoris</name>
    <dbReference type="NCBI Taxonomy" id="205327"/>
    <lineage>
        <taxon>Bacteria</taxon>
        <taxon>Bacillati</taxon>
        <taxon>Bacillota</taxon>
        <taxon>Clostridia</taxon>
        <taxon>Eubacteriales</taxon>
        <taxon>Clostridiaceae</taxon>
        <taxon>Clostridium</taxon>
    </lineage>
</organism>
<evidence type="ECO:0000259" key="5">
    <source>
        <dbReference type="SMART" id="SM01144"/>
    </source>
</evidence>
<dbReference type="Proteomes" id="UP000776252">
    <property type="component" value="Unassembled WGS sequence"/>
</dbReference>
<dbReference type="InterPro" id="IPR005636">
    <property type="entry name" value="DTW"/>
</dbReference>
<evidence type="ECO:0000256" key="2">
    <source>
        <dbReference type="ARBA" id="ARBA00022679"/>
    </source>
</evidence>
<dbReference type="Pfam" id="PF03942">
    <property type="entry name" value="DTW"/>
    <property type="match status" value="1"/>
</dbReference>
<evidence type="ECO:0000256" key="3">
    <source>
        <dbReference type="ARBA" id="ARBA00022691"/>
    </source>
</evidence>
<dbReference type="SMART" id="SM01144">
    <property type="entry name" value="DTW"/>
    <property type="match status" value="1"/>
</dbReference>
<name>A0ABS6BRF6_9CLOT</name>
<evidence type="ECO:0000256" key="4">
    <source>
        <dbReference type="ARBA" id="ARBA00022694"/>
    </source>
</evidence>
<comment type="caution">
    <text evidence="6">The sequence shown here is derived from an EMBL/GenBank/DDBJ whole genome shotgun (WGS) entry which is preliminary data.</text>
</comment>
<dbReference type="EC" id="2.5.1.25" evidence="1"/>
<keyword evidence="4" id="KW-0819">tRNA processing</keyword>
<evidence type="ECO:0000313" key="7">
    <source>
        <dbReference type="Proteomes" id="UP000776252"/>
    </source>
</evidence>
<evidence type="ECO:0000313" key="6">
    <source>
        <dbReference type="EMBL" id="MBU3158939.1"/>
    </source>
</evidence>
<protein>
    <recommendedName>
        <fullName evidence="1">tRNA-uridine aminocarboxypropyltransferase</fullName>
        <ecNumber evidence="1">2.5.1.25</ecNumber>
    </recommendedName>
</protein>
<sequence length="215" mass="24775">MNSNYKIKQITSLYNSCNQCGLPIINCICSAAPKIKTNSKIWILSTEKEFYRPSNTARLLKLINPHSTELFLWERTKFPEKLITNLNNDIYEPFLLFPIENNETKCRKIEYKSSEKIPAFIIIDGTWKEARKILRKSFYLENLPIISLNPSFKSIYDLRRGAKDGNLCTIEAAIEILTINGEIKASQVIDEFYNLFLKSYKAGLSGHKLIPSNKN</sequence>
<dbReference type="RefSeq" id="WP_216146143.1">
    <property type="nucleotide sequence ID" value="NZ_JAHLDV010000005.1"/>
</dbReference>
<feature type="domain" description="DTW" evidence="5">
    <location>
        <begin position="15"/>
        <end position="205"/>
    </location>
</feature>
<gene>
    <name evidence="6" type="ORF">KPL37_04060</name>
</gene>
<proteinExistence type="predicted"/>
<keyword evidence="3" id="KW-0949">S-adenosyl-L-methionine</keyword>
<keyword evidence="2" id="KW-0808">Transferase</keyword>
<evidence type="ECO:0000256" key="1">
    <source>
        <dbReference type="ARBA" id="ARBA00012386"/>
    </source>
</evidence>
<dbReference type="PANTHER" id="PTHR21392:SF1">
    <property type="entry name" value="TRNA-URIDINE AMINOCARBOXYPROPYLTRANSFERASE"/>
    <property type="match status" value="1"/>
</dbReference>
<accession>A0ABS6BRF6</accession>
<reference evidence="6 7" key="1">
    <citation type="submission" date="2021-06" db="EMBL/GenBank/DDBJ databases">
        <title>Clostridia strains as spoilage organisms.</title>
        <authorList>
            <person name="Wambui J."/>
            <person name="Stephan R."/>
            <person name="Stevens M.J.A."/>
        </authorList>
    </citation>
    <scope>NUCLEOTIDE SEQUENCE [LARGE SCALE GENOMIC DNA]</scope>
    <source>
        <strain evidence="6 7">DSM 14204</strain>
    </source>
</reference>
<dbReference type="EMBL" id="JAHLDV010000005">
    <property type="protein sequence ID" value="MBU3158939.1"/>
    <property type="molecule type" value="Genomic_DNA"/>
</dbReference>
<keyword evidence="7" id="KW-1185">Reference proteome</keyword>